<dbReference type="KEGG" id="sdr:SCD_n01529"/>
<protein>
    <recommendedName>
        <fullName evidence="8">aminodeoxychorismate lyase</fullName>
        <ecNumber evidence="8">4.1.3.38</ecNumber>
    </recommendedName>
</protein>
<dbReference type="SUPFAM" id="SSF56752">
    <property type="entry name" value="D-aminoacid aminotransferase-like PLP-dependent enzymes"/>
    <property type="match status" value="1"/>
</dbReference>
<dbReference type="RefSeq" id="WP_009205692.1">
    <property type="nucleotide sequence ID" value="NC_022357.1"/>
</dbReference>
<dbReference type="InterPro" id="IPR001544">
    <property type="entry name" value="Aminotrans_IV"/>
</dbReference>
<dbReference type="InterPro" id="IPR018300">
    <property type="entry name" value="Aminotrans_IV_CS"/>
</dbReference>
<dbReference type="NCBIfam" id="TIGR03461">
    <property type="entry name" value="pabC_Proteo"/>
    <property type="match status" value="1"/>
</dbReference>
<organism evidence="12 13">
    <name type="scientific">Sulfuricella denitrificans (strain DSM 22764 / NBRC 105220 / skB26)</name>
    <dbReference type="NCBI Taxonomy" id="1163617"/>
    <lineage>
        <taxon>Bacteria</taxon>
        <taxon>Pseudomonadati</taxon>
        <taxon>Pseudomonadota</taxon>
        <taxon>Betaproteobacteria</taxon>
        <taxon>Nitrosomonadales</taxon>
        <taxon>Sulfuricellaceae</taxon>
        <taxon>Sulfuricella</taxon>
    </lineage>
</organism>
<dbReference type="GO" id="GO:0030170">
    <property type="term" value="F:pyridoxal phosphate binding"/>
    <property type="evidence" value="ECO:0007669"/>
    <property type="project" value="InterPro"/>
</dbReference>
<dbReference type="GO" id="GO:0046656">
    <property type="term" value="P:folic acid biosynthetic process"/>
    <property type="evidence" value="ECO:0007669"/>
    <property type="project" value="UniProtKB-KW"/>
</dbReference>
<dbReference type="NCBIfam" id="NF004761">
    <property type="entry name" value="PRK06092.1"/>
    <property type="match status" value="1"/>
</dbReference>
<dbReference type="InterPro" id="IPR043131">
    <property type="entry name" value="BCAT-like_N"/>
</dbReference>
<dbReference type="EC" id="4.1.3.38" evidence="8"/>
<dbReference type="Pfam" id="PF01063">
    <property type="entry name" value="Aminotran_4"/>
    <property type="match status" value="1"/>
</dbReference>
<dbReference type="InterPro" id="IPR050571">
    <property type="entry name" value="Class-IV_PLP-Dep_Aminotrnsfr"/>
</dbReference>
<dbReference type="STRING" id="1163617.SCD_n01529"/>
<dbReference type="AlphaFoldDB" id="S6AH04"/>
<dbReference type="GO" id="GO:0005829">
    <property type="term" value="C:cytosol"/>
    <property type="evidence" value="ECO:0007669"/>
    <property type="project" value="TreeGrafter"/>
</dbReference>
<sequence length="270" mass="29845">MILVNGLPSEYVRAFDRGLMYGDGVFRSLLVRAGHPLCWPRHYDKLYADCAALNIVCPPETILAVEMAQLLAEAPDCVVKVIVTRGESQRGYAIPEHMEPTHILMATPAPQYPASYLTEGVRLHLCSTRLGIQPQLAGIKHLNRLENVLARREWSNSEIAEGLMLDIGGNVIEGTMSNLFLLKGKTLHTPDLVRCGVAGVQRERIMDLAGRLGMAVRVENLPLARIYDADEVVLCNSVFGVWQVRELAGKTWPAGKLAALLRNLLDDDCH</sequence>
<evidence type="ECO:0000256" key="7">
    <source>
        <dbReference type="ARBA" id="ARBA00035633"/>
    </source>
</evidence>
<dbReference type="InterPro" id="IPR036038">
    <property type="entry name" value="Aminotransferase-like"/>
</dbReference>
<comment type="subunit">
    <text evidence="3">Homodimer.</text>
</comment>
<dbReference type="InterPro" id="IPR043132">
    <property type="entry name" value="BCAT-like_C"/>
</dbReference>
<dbReference type="eggNOG" id="COG0115">
    <property type="taxonomic scope" value="Bacteria"/>
</dbReference>
<dbReference type="PROSITE" id="PS00770">
    <property type="entry name" value="AA_TRANSFER_CLASS_4"/>
    <property type="match status" value="1"/>
</dbReference>
<comment type="pathway">
    <text evidence="7">Cofactor biosynthesis; tetrahydrofolate biosynthesis; 4-aminobenzoate from chorismate: step 2/2.</text>
</comment>
<evidence type="ECO:0000256" key="5">
    <source>
        <dbReference type="ARBA" id="ARBA00022909"/>
    </source>
</evidence>
<evidence type="ECO:0000256" key="8">
    <source>
        <dbReference type="ARBA" id="ARBA00035676"/>
    </source>
</evidence>
<accession>S6AH04</accession>
<reference evidence="12 13" key="1">
    <citation type="journal article" date="2012" name="Appl. Environ. Microbiol.">
        <title>Draft genome sequence of a psychrotolerant sulfur-oxidizing bacterium, Sulfuricella denitrificans skB26, and proteomic insights into cold adaptation.</title>
        <authorList>
            <person name="Watanabe T."/>
            <person name="Kojima H."/>
            <person name="Fukui M."/>
        </authorList>
    </citation>
    <scope>NUCLEOTIDE SEQUENCE [LARGE SCALE GENOMIC DNA]</scope>
    <source>
        <strain evidence="13">skB26</strain>
    </source>
</reference>
<evidence type="ECO:0000313" key="12">
    <source>
        <dbReference type="EMBL" id="BAN35351.1"/>
    </source>
</evidence>
<evidence type="ECO:0000256" key="6">
    <source>
        <dbReference type="ARBA" id="ARBA00023239"/>
    </source>
</evidence>
<dbReference type="CDD" id="cd01559">
    <property type="entry name" value="ADCL_like"/>
    <property type="match status" value="1"/>
</dbReference>
<dbReference type="Gene3D" id="3.20.10.10">
    <property type="entry name" value="D-amino Acid Aminotransferase, subunit A, domain 2"/>
    <property type="match status" value="1"/>
</dbReference>
<name>S6AH04_SULDS</name>
<dbReference type="Proteomes" id="UP000015559">
    <property type="component" value="Chromosome"/>
</dbReference>
<evidence type="ECO:0000256" key="3">
    <source>
        <dbReference type="ARBA" id="ARBA00011738"/>
    </source>
</evidence>
<evidence type="ECO:0000256" key="2">
    <source>
        <dbReference type="ARBA" id="ARBA00009320"/>
    </source>
</evidence>
<dbReference type="Gene3D" id="3.30.470.10">
    <property type="match status" value="1"/>
</dbReference>
<keyword evidence="6 12" id="KW-0456">Lyase</keyword>
<dbReference type="OrthoDB" id="9805628at2"/>
<dbReference type="GO" id="GO:0008153">
    <property type="term" value="P:4-aminobenzoate biosynthetic process"/>
    <property type="evidence" value="ECO:0007669"/>
    <property type="project" value="TreeGrafter"/>
</dbReference>
<evidence type="ECO:0000256" key="4">
    <source>
        <dbReference type="ARBA" id="ARBA00022898"/>
    </source>
</evidence>
<proteinExistence type="inferred from homology"/>
<evidence type="ECO:0000256" key="11">
    <source>
        <dbReference type="RuleBase" id="RU004516"/>
    </source>
</evidence>
<evidence type="ECO:0000256" key="10">
    <source>
        <dbReference type="RuleBase" id="RU004106"/>
    </source>
</evidence>
<comment type="similarity">
    <text evidence="2 10">Belongs to the class-IV pyridoxal-phosphate-dependent aminotransferase family.</text>
</comment>
<keyword evidence="5" id="KW-0289">Folate biosynthesis</keyword>
<keyword evidence="4 11" id="KW-0663">Pyridoxal phosphate</keyword>
<dbReference type="EMBL" id="AP013066">
    <property type="protein sequence ID" value="BAN35351.1"/>
    <property type="molecule type" value="Genomic_DNA"/>
</dbReference>
<dbReference type="PANTHER" id="PTHR42743:SF2">
    <property type="entry name" value="AMINODEOXYCHORISMATE LYASE"/>
    <property type="match status" value="1"/>
</dbReference>
<dbReference type="HOGENOM" id="CLU_020844_2_1_4"/>
<comment type="cofactor">
    <cofactor evidence="1 11">
        <name>pyridoxal 5'-phosphate</name>
        <dbReference type="ChEBI" id="CHEBI:597326"/>
    </cofactor>
</comment>
<keyword evidence="13" id="KW-1185">Reference proteome</keyword>
<dbReference type="GO" id="GO:0008696">
    <property type="term" value="F:4-amino-4-deoxychorismate lyase activity"/>
    <property type="evidence" value="ECO:0007669"/>
    <property type="project" value="UniProtKB-EC"/>
</dbReference>
<dbReference type="FunFam" id="3.20.10.10:FF:000002">
    <property type="entry name" value="D-alanine aminotransferase"/>
    <property type="match status" value="1"/>
</dbReference>
<evidence type="ECO:0000256" key="1">
    <source>
        <dbReference type="ARBA" id="ARBA00001933"/>
    </source>
</evidence>
<dbReference type="InterPro" id="IPR017824">
    <property type="entry name" value="Aminodeoxychorismate_lyase_IV"/>
</dbReference>
<gene>
    <name evidence="12" type="ORF">SCD_n01529</name>
</gene>
<evidence type="ECO:0000256" key="9">
    <source>
        <dbReference type="ARBA" id="ARBA00049529"/>
    </source>
</evidence>
<dbReference type="PANTHER" id="PTHR42743">
    <property type="entry name" value="AMINO-ACID AMINOTRANSFERASE"/>
    <property type="match status" value="1"/>
</dbReference>
<evidence type="ECO:0000313" key="13">
    <source>
        <dbReference type="Proteomes" id="UP000015559"/>
    </source>
</evidence>
<comment type="catalytic activity">
    <reaction evidence="9">
        <text>4-amino-4-deoxychorismate = 4-aminobenzoate + pyruvate + H(+)</text>
        <dbReference type="Rhea" id="RHEA:16201"/>
        <dbReference type="ChEBI" id="CHEBI:15361"/>
        <dbReference type="ChEBI" id="CHEBI:15378"/>
        <dbReference type="ChEBI" id="CHEBI:17836"/>
        <dbReference type="ChEBI" id="CHEBI:58406"/>
        <dbReference type="EC" id="4.1.3.38"/>
    </reaction>
</comment>